<reference evidence="1" key="1">
    <citation type="journal article" date="2014" name="BMC Genomics">
        <title>Characterizing the developmental transcriptome of the oriental fruit fly, Bactrocera dorsalis (Diptera: Tephritidae) through comparative genomic analysis with Drosophila melanogaster utilizing modENCODE datasets.</title>
        <authorList>
            <person name="Geib S.M."/>
            <person name="Calla B."/>
            <person name="Hall B."/>
            <person name="Hou S."/>
            <person name="Manoukis N.C."/>
        </authorList>
    </citation>
    <scope>NUCLEOTIDE SEQUENCE</scope>
    <source>
        <strain evidence="1">Punador</strain>
    </source>
</reference>
<sequence>MDKAKRNIKPFDGEKYAIWKFRVRALLAELDVLKVIDGDAPHEAGEEWKKAERCAKSTLIEYLSDAFLNFATSDITACEILRNLDAIYERKSLASQLAVRKRLLSLKLSSEKSLLSHFNIFDELISELLAAGAKIEEMDKISHLLITLPSSYDGVITAIETLSENNLTLAFVKK</sequence>
<dbReference type="EMBL" id="GAKP01003827">
    <property type="protein sequence ID" value="JAC55125.1"/>
    <property type="molecule type" value="Transcribed_RNA"/>
</dbReference>
<proteinExistence type="predicted"/>
<name>A0A034WLU8_BACDO</name>
<dbReference type="AlphaFoldDB" id="A0A034WLU8"/>
<accession>A0A034WLU8</accession>
<gene>
    <name evidence="1" type="primary">COPIA</name>
</gene>
<dbReference type="EMBL" id="GAKP01003829">
    <property type="protein sequence ID" value="JAC55123.1"/>
    <property type="molecule type" value="Transcribed_RNA"/>
</dbReference>
<dbReference type="Pfam" id="PF14223">
    <property type="entry name" value="Retrotran_gag_2"/>
    <property type="match status" value="1"/>
</dbReference>
<organism evidence="1">
    <name type="scientific">Bactrocera dorsalis</name>
    <name type="common">Oriental fruit fly</name>
    <name type="synonym">Dacus dorsalis</name>
    <dbReference type="NCBI Taxonomy" id="27457"/>
    <lineage>
        <taxon>Eukaryota</taxon>
        <taxon>Metazoa</taxon>
        <taxon>Ecdysozoa</taxon>
        <taxon>Arthropoda</taxon>
        <taxon>Hexapoda</taxon>
        <taxon>Insecta</taxon>
        <taxon>Pterygota</taxon>
        <taxon>Neoptera</taxon>
        <taxon>Endopterygota</taxon>
        <taxon>Diptera</taxon>
        <taxon>Brachycera</taxon>
        <taxon>Muscomorpha</taxon>
        <taxon>Tephritoidea</taxon>
        <taxon>Tephritidae</taxon>
        <taxon>Bactrocera</taxon>
        <taxon>Bactrocera</taxon>
    </lineage>
</organism>
<protein>
    <submittedName>
        <fullName evidence="1">Copia protein</fullName>
    </submittedName>
</protein>
<evidence type="ECO:0000313" key="1">
    <source>
        <dbReference type="EMBL" id="JAC55125.1"/>
    </source>
</evidence>